<sequence length="888" mass="95662">MGDADLTGLPEEVRAAVEGFAVALEAAKVLRQQANSALKSRNVARLAKESYKGSDASVVKGLATEASATNKTYTTNLDKLKALKTAARQARYEAEQMLIAHHISSVELGSIALDAALRTKTIEASAAVESVHFIEQEYAELSAGQGAVPTGGSSPLSSAPESPGCSGSHEELGLLPEPPSHTQLGMAAPMDVDHTDSAGVGPHAETDNAHGNHSTPHLSAAAPLVGAEQSASNAASVEPQFPVGADYPSMSTFSRKDLPTPYPIASWPTFMPGGFPHLGSLNEGNMTYALGNQLGLNAFNFPTGNQAYLDGPKSGDYAKGGISFTAALHGTELPQDDSSWIGRDLGKPSHLPGLACDISAAETAPSQSSDPSHQLHLESVGSSSIQIDDLPAKTKAKSRAKGKKKEPTLAALREATSDSNDPGYSAPEPSLFGVLPKPSDPPYNPPPSRHDTAGFDPLDIDLITYWKCDRPDPAYESTNKKDSLLFTALSEIMKGKYANDARNDAEHFTRNHNSSPMTAGNRDMIRNEAGLLPGVMLHSHRAFLHLHTTNARNLLCTYHKFSKKADNLHVSDTAPSSIRKGQYVTGVPHPRNIATKQSDPIADRVPGHFHCGCPEDVVFMEAILRKITHVTSVQNGATETWQSMFMDPRTRIFTMTAFMDWTGLQPSDFLKVAPDGRFRDDPYAELLDRQISVLQQRRQALNSHTRLRPSNQIPNKEGGDQSPTCESSRAKAPPRKRQKADHYKELDSPDCGSPDEDIFNCSEDENYAAVNSIEIIRKAKSAEERHQLHRTSGGKTGSVEPGQLRLRKRCTGYAELVSAENRDIGSTGPGDPGCIEPIYESVAIGKAYNKNGKGESLVSSHHLHQQYTGSAGPGITERGILVVQNRYY</sequence>
<reference evidence="3" key="1">
    <citation type="journal article" date="2012" name="Proc. Natl. Acad. Sci. U.S.A.">
        <title>Genome sequence of the button mushroom Agaricus bisporus reveals mechanisms governing adaptation to a humic-rich ecological niche.</title>
        <authorList>
            <person name="Morin E."/>
            <person name="Kohler A."/>
            <person name="Baker A.R."/>
            <person name="Foulongne-Oriol M."/>
            <person name="Lombard V."/>
            <person name="Nagy L.G."/>
            <person name="Ohm R.A."/>
            <person name="Patyshakuliyeva A."/>
            <person name="Brun A."/>
            <person name="Aerts A.L."/>
            <person name="Bailey A.M."/>
            <person name="Billette C."/>
            <person name="Coutinho P.M."/>
            <person name="Deakin G."/>
            <person name="Doddapaneni H."/>
            <person name="Floudas D."/>
            <person name="Grimwood J."/>
            <person name="Hilden K."/>
            <person name="Kuees U."/>
            <person name="LaButti K.M."/>
            <person name="Lapidus A."/>
            <person name="Lindquist E.A."/>
            <person name="Lucas S.M."/>
            <person name="Murat C."/>
            <person name="Riley R.W."/>
            <person name="Salamov A.A."/>
            <person name="Schmutz J."/>
            <person name="Subramanian V."/>
            <person name="Woesten H.A.B."/>
            <person name="Xu J."/>
            <person name="Eastwood D.C."/>
            <person name="Foster G.D."/>
            <person name="Sonnenberg A.S."/>
            <person name="Cullen D."/>
            <person name="de Vries R.P."/>
            <person name="Lundell T."/>
            <person name="Hibbett D.S."/>
            <person name="Henrissat B."/>
            <person name="Burton K.S."/>
            <person name="Kerrigan R.W."/>
            <person name="Challen M.P."/>
            <person name="Grigoriev I.V."/>
            <person name="Martin F."/>
        </authorList>
    </citation>
    <scope>NUCLEOTIDE SEQUENCE [LARGE SCALE GENOMIC DNA]</scope>
    <source>
        <strain evidence="3">JB137-S8 / ATCC MYA-4627 / FGSC 10392</strain>
    </source>
</reference>
<dbReference type="GeneID" id="18832702"/>
<feature type="compositionally biased region" description="Polar residues" evidence="1">
    <location>
        <begin position="702"/>
        <end position="714"/>
    </location>
</feature>
<dbReference type="RefSeq" id="XP_007334989.1">
    <property type="nucleotide sequence ID" value="XM_007334927.1"/>
</dbReference>
<gene>
    <name evidence="2" type="ORF">AGABI1DRAFT_95690</name>
</gene>
<dbReference type="InParanoid" id="K5WGH7"/>
<accession>K5WGH7</accession>
<keyword evidence="3" id="KW-1185">Reference proteome</keyword>
<feature type="region of interest" description="Disordered" evidence="1">
    <location>
        <begin position="702"/>
        <end position="759"/>
    </location>
</feature>
<feature type="region of interest" description="Disordered" evidence="1">
    <location>
        <begin position="144"/>
        <end position="218"/>
    </location>
</feature>
<dbReference type="OMA" id="CESSRAK"/>
<dbReference type="KEGG" id="abp:AGABI1DRAFT95690"/>
<evidence type="ECO:0000313" key="2">
    <source>
        <dbReference type="EMBL" id="EKM74376.1"/>
    </source>
</evidence>
<dbReference type="eggNOG" id="ENOG502R21P">
    <property type="taxonomic scope" value="Eukaryota"/>
</dbReference>
<evidence type="ECO:0000313" key="3">
    <source>
        <dbReference type="Proteomes" id="UP000008493"/>
    </source>
</evidence>
<feature type="compositionally biased region" description="Pro residues" evidence="1">
    <location>
        <begin position="438"/>
        <end position="447"/>
    </location>
</feature>
<evidence type="ECO:0000256" key="1">
    <source>
        <dbReference type="SAM" id="MobiDB-lite"/>
    </source>
</evidence>
<proteinExistence type="predicted"/>
<dbReference type="EMBL" id="JH971485">
    <property type="protein sequence ID" value="EKM74376.1"/>
    <property type="molecule type" value="Genomic_DNA"/>
</dbReference>
<dbReference type="AlphaFoldDB" id="K5WGH7"/>
<feature type="compositionally biased region" description="Basic residues" evidence="1">
    <location>
        <begin position="394"/>
        <end position="404"/>
    </location>
</feature>
<feature type="compositionally biased region" description="Polar residues" evidence="1">
    <location>
        <begin position="151"/>
        <end position="160"/>
    </location>
</feature>
<protein>
    <submittedName>
        <fullName evidence="2">Uncharacterized protein</fullName>
    </submittedName>
</protein>
<dbReference type="Proteomes" id="UP000008493">
    <property type="component" value="Unassembled WGS sequence"/>
</dbReference>
<dbReference type="HOGENOM" id="CLU_324896_0_0_1"/>
<feature type="region of interest" description="Disordered" evidence="1">
    <location>
        <begin position="361"/>
        <end position="454"/>
    </location>
</feature>
<organism evidence="2 3">
    <name type="scientific">Agaricus bisporus var. burnettii (strain JB137-S8 / ATCC MYA-4627 / FGSC 10392)</name>
    <name type="common">White button mushroom</name>
    <dbReference type="NCBI Taxonomy" id="597362"/>
    <lineage>
        <taxon>Eukaryota</taxon>
        <taxon>Fungi</taxon>
        <taxon>Dikarya</taxon>
        <taxon>Basidiomycota</taxon>
        <taxon>Agaricomycotina</taxon>
        <taxon>Agaricomycetes</taxon>
        <taxon>Agaricomycetidae</taxon>
        <taxon>Agaricales</taxon>
        <taxon>Agaricineae</taxon>
        <taxon>Agaricaceae</taxon>
        <taxon>Agaricus</taxon>
    </lineage>
</organism>
<name>K5WGH7_AGABU</name>